<dbReference type="STRING" id="1267423.SAMN05216290_3242"/>
<evidence type="ECO:0008006" key="4">
    <source>
        <dbReference type="Google" id="ProtNLM"/>
    </source>
</evidence>
<dbReference type="OrthoDB" id="980032at2"/>
<evidence type="ECO:0000313" key="2">
    <source>
        <dbReference type="EMBL" id="SEW36963.1"/>
    </source>
</evidence>
<dbReference type="RefSeq" id="WP_090259801.1">
    <property type="nucleotide sequence ID" value="NZ_FOIR01000003.1"/>
</dbReference>
<keyword evidence="3" id="KW-1185">Reference proteome</keyword>
<dbReference type="GeneID" id="99987920"/>
<sequence>MKSKLLLLACLCFLTKLSLGQDKIITIYGDTLRGSYDIQRDHRGLESVKIELENGEKEIHKIYRVKRIEDANGDIYEPIKVGDQLTFGKKIKEGTLSLFYFTDQKSTIRFNHSALVKSDGSSMRVPGIVGFRKAMMDFLPECDQVQAKLNDKTFGKTDLNEIIDEYNACADIQVADAQAIQSSKIQATETKNKLSDQFDAFREALDASSIANKKEALDMFNDLADKLVNGENVPSYLSNALKQAVSADSKLTNILNSLLK</sequence>
<evidence type="ECO:0000256" key="1">
    <source>
        <dbReference type="SAM" id="SignalP"/>
    </source>
</evidence>
<feature type="signal peptide" evidence="1">
    <location>
        <begin position="1"/>
        <end position="20"/>
    </location>
</feature>
<dbReference type="AlphaFoldDB" id="A0A1I0R8V1"/>
<proteinExistence type="predicted"/>
<protein>
    <recommendedName>
        <fullName evidence="4">DUF4369 domain-containing protein</fullName>
    </recommendedName>
</protein>
<feature type="chain" id="PRO_5011646494" description="DUF4369 domain-containing protein" evidence="1">
    <location>
        <begin position="21"/>
        <end position="260"/>
    </location>
</feature>
<name>A0A1I0R8V1_9BACT</name>
<reference evidence="3" key="1">
    <citation type="submission" date="2016-10" db="EMBL/GenBank/DDBJ databases">
        <authorList>
            <person name="Varghese N."/>
            <person name="Submissions S."/>
        </authorList>
    </citation>
    <scope>NUCLEOTIDE SEQUENCE [LARGE SCALE GENOMIC DNA]</scope>
    <source>
        <strain evidence="3">CGMCC 1.12402</strain>
    </source>
</reference>
<keyword evidence="1" id="KW-0732">Signal</keyword>
<accession>A0A1I0R8V1</accession>
<dbReference type="Proteomes" id="UP000199437">
    <property type="component" value="Unassembled WGS sequence"/>
</dbReference>
<dbReference type="EMBL" id="FOIR01000003">
    <property type="protein sequence ID" value="SEW36963.1"/>
    <property type="molecule type" value="Genomic_DNA"/>
</dbReference>
<organism evidence="2 3">
    <name type="scientific">Roseivirga pacifica</name>
    <dbReference type="NCBI Taxonomy" id="1267423"/>
    <lineage>
        <taxon>Bacteria</taxon>
        <taxon>Pseudomonadati</taxon>
        <taxon>Bacteroidota</taxon>
        <taxon>Cytophagia</taxon>
        <taxon>Cytophagales</taxon>
        <taxon>Roseivirgaceae</taxon>
        <taxon>Roseivirga</taxon>
    </lineage>
</organism>
<gene>
    <name evidence="2" type="ORF">SAMN05216290_3242</name>
</gene>
<evidence type="ECO:0000313" key="3">
    <source>
        <dbReference type="Proteomes" id="UP000199437"/>
    </source>
</evidence>